<name>A0A2P1JXR1_9CAUD</name>
<dbReference type="KEGG" id="vg:64766452"/>
<protein>
    <recommendedName>
        <fullName evidence="1">DNA-binding phage zinc finger domain-containing protein</fullName>
    </recommendedName>
</protein>
<keyword evidence="3" id="KW-1185">Reference proteome</keyword>
<proteinExistence type="predicted"/>
<dbReference type="GeneID" id="64766452"/>
<evidence type="ECO:0000259" key="1">
    <source>
        <dbReference type="Pfam" id="PF24623"/>
    </source>
</evidence>
<reference evidence="3" key="1">
    <citation type="submission" date="2018-02" db="EMBL/GenBank/DDBJ databases">
        <authorList>
            <person name="Cohen D.B."/>
            <person name="Kent A.D."/>
        </authorList>
    </citation>
    <scope>NUCLEOTIDE SEQUENCE [LARGE SCALE GENOMIC DNA]</scope>
</reference>
<dbReference type="Proteomes" id="UP000241290">
    <property type="component" value="Genome"/>
</dbReference>
<dbReference type="Pfam" id="PF24623">
    <property type="entry name" value="Phage_zn_bind_8"/>
    <property type="match status" value="1"/>
</dbReference>
<dbReference type="RefSeq" id="YP_010059221.1">
    <property type="nucleotide sequence ID" value="NC_054724.1"/>
</dbReference>
<evidence type="ECO:0000313" key="2">
    <source>
        <dbReference type="EMBL" id="AVO25123.1"/>
    </source>
</evidence>
<gene>
    <name evidence="2" type="primary">199</name>
    <name evidence="2" type="ORF">SEA_FINCH_199</name>
</gene>
<dbReference type="InterPro" id="IPR056911">
    <property type="entry name" value="Phage_Znf_bind_put"/>
</dbReference>
<dbReference type="EMBL" id="MG962366">
    <property type="protein sequence ID" value="AVO25123.1"/>
    <property type="molecule type" value="Genomic_DNA"/>
</dbReference>
<sequence length="144" mass="16961">MNLYRTIRHMRTTRALLFTSQELGEPSTPEEMFHEVDTCDGPETLGEQVYTYLYLLNQVAYLHLRREWWLPALPDISTAYNWHWIMAAMPEYIRDGTPLKVRCPRCDAAPGHWCVNMNNFRYGWSSTTSGINLSPHIERKKRVQ</sequence>
<evidence type="ECO:0000313" key="3">
    <source>
        <dbReference type="Proteomes" id="UP000241290"/>
    </source>
</evidence>
<feature type="domain" description="DNA-binding phage zinc finger" evidence="1">
    <location>
        <begin position="98"/>
        <end position="141"/>
    </location>
</feature>
<accession>A0A2P1JXR1</accession>
<organism evidence="2 3">
    <name type="scientific">Rhodococcus phage Finch</name>
    <dbReference type="NCBI Taxonomy" id="2094144"/>
    <lineage>
        <taxon>Viruses</taxon>
        <taxon>Duplodnaviria</taxon>
        <taxon>Heunggongvirae</taxon>
        <taxon>Uroviricota</taxon>
        <taxon>Caudoviricetes</taxon>
        <taxon>Finchvirus</taxon>
        <taxon>Finchvirus finch</taxon>
    </lineage>
</organism>